<protein>
    <submittedName>
        <fullName evidence="1">7998_t:CDS:1</fullName>
    </submittedName>
</protein>
<gene>
    <name evidence="1" type="ORF">ACOLOM_LOCUS7571</name>
</gene>
<proteinExistence type="predicted"/>
<evidence type="ECO:0000313" key="1">
    <source>
        <dbReference type="EMBL" id="CAG8628870.1"/>
    </source>
</evidence>
<sequence length="179" mass="21022">MSNLQKRNKFEGRKRALQNGQENAILQKLGVEKYEYGGSRLGWLINMSKTHLPSSRHKSGKSAVDLFFIEPKGEKGEVKSYFSCTIEYNPYFYVQSKPGKENETIEYLRRMYDQNIYDCSVVTKQDLKKANHLIDGRRNYIKLEFWNVADLLFVRNKLTHIVKENQKKLDAVNVYKDQT</sequence>
<reference evidence="1" key="1">
    <citation type="submission" date="2021-06" db="EMBL/GenBank/DDBJ databases">
        <authorList>
            <person name="Kallberg Y."/>
            <person name="Tangrot J."/>
            <person name="Rosling A."/>
        </authorList>
    </citation>
    <scope>NUCLEOTIDE SEQUENCE</scope>
    <source>
        <strain evidence="1">CL356</strain>
    </source>
</reference>
<keyword evidence="2" id="KW-1185">Reference proteome</keyword>
<evidence type="ECO:0000313" key="2">
    <source>
        <dbReference type="Proteomes" id="UP000789525"/>
    </source>
</evidence>
<name>A0ACA9N7C1_9GLOM</name>
<dbReference type="EMBL" id="CAJVPT010017759">
    <property type="protein sequence ID" value="CAG8628870.1"/>
    <property type="molecule type" value="Genomic_DNA"/>
</dbReference>
<accession>A0ACA9N7C1</accession>
<comment type="caution">
    <text evidence="1">The sequence shown here is derived from an EMBL/GenBank/DDBJ whole genome shotgun (WGS) entry which is preliminary data.</text>
</comment>
<dbReference type="Proteomes" id="UP000789525">
    <property type="component" value="Unassembled WGS sequence"/>
</dbReference>
<organism evidence="1 2">
    <name type="scientific">Acaulospora colombiana</name>
    <dbReference type="NCBI Taxonomy" id="27376"/>
    <lineage>
        <taxon>Eukaryota</taxon>
        <taxon>Fungi</taxon>
        <taxon>Fungi incertae sedis</taxon>
        <taxon>Mucoromycota</taxon>
        <taxon>Glomeromycotina</taxon>
        <taxon>Glomeromycetes</taxon>
        <taxon>Diversisporales</taxon>
        <taxon>Acaulosporaceae</taxon>
        <taxon>Acaulospora</taxon>
    </lineage>
</organism>
<feature type="non-terminal residue" evidence="1">
    <location>
        <position position="179"/>
    </location>
</feature>